<gene>
    <name evidence="2" type="ORF">RCIX2346</name>
</gene>
<dbReference type="AlphaFoldDB" id="Q0W2F2"/>
<name>Q0W2F2_METAR</name>
<feature type="domain" description="PIN" evidence="1">
    <location>
        <begin position="3"/>
        <end position="110"/>
    </location>
</feature>
<keyword evidence="3" id="KW-1185">Reference proteome</keyword>
<dbReference type="OrthoDB" id="70111at2157"/>
<dbReference type="Pfam" id="PF01850">
    <property type="entry name" value="PIN"/>
    <property type="match status" value="1"/>
</dbReference>
<dbReference type="EMBL" id="AM114193">
    <property type="protein sequence ID" value="CAJ37441.1"/>
    <property type="molecule type" value="Genomic_DNA"/>
</dbReference>
<evidence type="ECO:0000313" key="3">
    <source>
        <dbReference type="Proteomes" id="UP000000663"/>
    </source>
</evidence>
<dbReference type="InterPro" id="IPR002716">
    <property type="entry name" value="PIN_dom"/>
</dbReference>
<dbReference type="InterPro" id="IPR029060">
    <property type="entry name" value="PIN-like_dom_sf"/>
</dbReference>
<dbReference type="eggNOG" id="arCOG02219">
    <property type="taxonomic scope" value="Archaea"/>
</dbReference>
<accession>Q0W2F2</accession>
<organism evidence="2 3">
    <name type="scientific">Methanocella arvoryzae (strain DSM 22066 / NBRC 105507 / MRE50)</name>
    <dbReference type="NCBI Taxonomy" id="351160"/>
    <lineage>
        <taxon>Archaea</taxon>
        <taxon>Methanobacteriati</taxon>
        <taxon>Methanobacteriota</taxon>
        <taxon>Stenosarchaea group</taxon>
        <taxon>Methanomicrobia</taxon>
        <taxon>Methanocellales</taxon>
        <taxon>Methanocellaceae</taxon>
        <taxon>Methanocella</taxon>
    </lineage>
</organism>
<proteinExistence type="predicted"/>
<dbReference type="RefSeq" id="WP_012035140.1">
    <property type="nucleotide sequence ID" value="NC_009464.1"/>
</dbReference>
<protein>
    <recommendedName>
        <fullName evidence="1">PIN domain-containing protein</fullName>
    </recommendedName>
</protein>
<dbReference type="KEGG" id="rci:RCIX2346"/>
<dbReference type="Gene3D" id="3.40.50.1010">
    <property type="entry name" value="5'-nuclease"/>
    <property type="match status" value="1"/>
</dbReference>
<dbReference type="GeneID" id="5143910"/>
<dbReference type="STRING" id="351160.RCIX2346"/>
<dbReference type="Proteomes" id="UP000000663">
    <property type="component" value="Chromosome"/>
</dbReference>
<evidence type="ECO:0000313" key="2">
    <source>
        <dbReference type="EMBL" id="CAJ37441.1"/>
    </source>
</evidence>
<sequence length="129" mass="14745">MDVCLDTNVFSSGPEFLLWMEEKNVKGYLPAHAFMELSYYQMRRTDGSVANFISTLAGLDIEIVPFDRSLALIAANNALIKYDLSAHAVDYAIGAYAYKRKIPLITNNKKHFTWVDEVYTPEEFMNKHV</sequence>
<reference evidence="2 3" key="1">
    <citation type="journal article" date="2006" name="Science">
        <title>Genome of rice cluster I archaea -- the key methane producers in the rice rhizosphere.</title>
        <authorList>
            <person name="Erkel C."/>
            <person name="Kube M."/>
            <person name="Reinhardt R."/>
            <person name="Liesack W."/>
        </authorList>
    </citation>
    <scope>NUCLEOTIDE SEQUENCE [LARGE SCALE GENOMIC DNA]</scope>
    <source>
        <strain evidence="3">DSM 22066 / NBRC 105507 / MRE50</strain>
    </source>
</reference>
<dbReference type="SUPFAM" id="SSF88723">
    <property type="entry name" value="PIN domain-like"/>
    <property type="match status" value="1"/>
</dbReference>
<evidence type="ECO:0000259" key="1">
    <source>
        <dbReference type="Pfam" id="PF01850"/>
    </source>
</evidence>